<reference evidence="1 2" key="1">
    <citation type="submission" date="2017-09" db="EMBL/GenBank/DDBJ databases">
        <title>Whole genomes of Flavobacteriaceae.</title>
        <authorList>
            <person name="Stine C."/>
            <person name="Li C."/>
            <person name="Tadesse D."/>
        </authorList>
    </citation>
    <scope>NUCLEOTIDE SEQUENCE [LARGE SCALE GENOMIC DNA]</scope>
    <source>
        <strain evidence="1 2">ATCC 35036</strain>
    </source>
</reference>
<comment type="caution">
    <text evidence="1">The sequence shown here is derived from an EMBL/GenBank/DDBJ whole genome shotgun (WGS) entry which is preliminary data.</text>
</comment>
<dbReference type="EMBL" id="PCMW01000005">
    <property type="protein sequence ID" value="PDS27048.1"/>
    <property type="molecule type" value="Genomic_DNA"/>
</dbReference>
<dbReference type="Proteomes" id="UP000220828">
    <property type="component" value="Unassembled WGS sequence"/>
</dbReference>
<proteinExistence type="predicted"/>
<organism evidence="1 2">
    <name type="scientific">Flavobacterium branchiophilum</name>
    <dbReference type="NCBI Taxonomy" id="55197"/>
    <lineage>
        <taxon>Bacteria</taxon>
        <taxon>Pseudomonadati</taxon>
        <taxon>Bacteroidota</taxon>
        <taxon>Flavobacteriia</taxon>
        <taxon>Flavobacteriales</taxon>
        <taxon>Flavobacteriaceae</taxon>
        <taxon>Flavobacterium</taxon>
    </lineage>
</organism>
<gene>
    <name evidence="1" type="ORF">B0A77_00520</name>
</gene>
<sequence length="61" mass="6786">MNHQPLTTNLFCKDGLNNNFTGIVPGEALSNIVLLELKAFTLKCIETITSFSMNLKKRKSS</sequence>
<name>A0A2H3KV76_9FLAO</name>
<evidence type="ECO:0000313" key="2">
    <source>
        <dbReference type="Proteomes" id="UP000220828"/>
    </source>
</evidence>
<protein>
    <submittedName>
        <fullName evidence="1">Uncharacterized protein</fullName>
    </submittedName>
</protein>
<accession>A0A2H3KV76</accession>
<dbReference type="AlphaFoldDB" id="A0A2H3KV76"/>
<evidence type="ECO:0000313" key="1">
    <source>
        <dbReference type="EMBL" id="PDS27048.1"/>
    </source>
</evidence>